<evidence type="ECO:0000313" key="1">
    <source>
        <dbReference type="EMBL" id="KAB8139230.1"/>
    </source>
</evidence>
<evidence type="ECO:0000313" key="2">
    <source>
        <dbReference type="Proteomes" id="UP000480246"/>
    </source>
</evidence>
<dbReference type="AlphaFoldDB" id="A0A7C8GVL2"/>
<dbReference type="RefSeq" id="WP_153400907.1">
    <property type="nucleotide sequence ID" value="NZ_ML762424.1"/>
</dbReference>
<proteinExistence type="predicted"/>
<gene>
    <name evidence="1" type="ORF">F9U64_00990</name>
</gene>
<dbReference type="InterPro" id="IPR007804">
    <property type="entry name" value="GvpG"/>
</dbReference>
<reference evidence="1 2" key="1">
    <citation type="submission" date="2019-10" db="EMBL/GenBank/DDBJ databases">
        <title>Gracilibacillus sp. nov. isolated from rice seeds.</title>
        <authorList>
            <person name="He S."/>
        </authorList>
    </citation>
    <scope>NUCLEOTIDE SEQUENCE [LARGE SCALE GENOMIC DNA]</scope>
    <source>
        <strain evidence="1 2">TD8</strain>
    </source>
</reference>
<dbReference type="EMBL" id="WEID01000005">
    <property type="protein sequence ID" value="KAB8139230.1"/>
    <property type="molecule type" value="Genomic_DNA"/>
</dbReference>
<comment type="caution">
    <text evidence="1">The sequence shown here is derived from an EMBL/GenBank/DDBJ whole genome shotgun (WGS) entry which is preliminary data.</text>
</comment>
<dbReference type="Proteomes" id="UP000480246">
    <property type="component" value="Unassembled WGS sequence"/>
</dbReference>
<dbReference type="Pfam" id="PF05120">
    <property type="entry name" value="GvpG"/>
    <property type="match status" value="1"/>
</dbReference>
<organism evidence="1 2">
    <name type="scientific">Gracilibacillus oryzae</name>
    <dbReference type="NCBI Taxonomy" id="1672701"/>
    <lineage>
        <taxon>Bacteria</taxon>
        <taxon>Bacillati</taxon>
        <taxon>Bacillota</taxon>
        <taxon>Bacilli</taxon>
        <taxon>Bacillales</taxon>
        <taxon>Bacillaceae</taxon>
        <taxon>Gracilibacillus</taxon>
    </lineage>
</organism>
<keyword evidence="2" id="KW-1185">Reference proteome</keyword>
<sequence>MLHKIVTAPMNVMVKIGEKVKEEAEKELYDLPTIQRKLIHLQTMYEQGEVAEDDYKNKEEDLLYRYEQAKLIEMKQWQDMASRKK</sequence>
<accession>A0A7C8GVL2</accession>
<protein>
    <submittedName>
        <fullName evidence="1">Gas vesicle protein GvpG</fullName>
    </submittedName>
</protein>
<name>A0A7C8GVL2_9BACI</name>
<dbReference type="OrthoDB" id="2405115at2"/>